<dbReference type="InterPro" id="IPR022893">
    <property type="entry name" value="Shikimate_DH_fam"/>
</dbReference>
<dbReference type="NCBIfam" id="TIGR00507">
    <property type="entry name" value="aroE"/>
    <property type="match status" value="1"/>
</dbReference>
<proteinExistence type="inferred from homology"/>
<evidence type="ECO:0000256" key="6">
    <source>
        <dbReference type="ARBA" id="ARBA00023141"/>
    </source>
</evidence>
<evidence type="ECO:0000256" key="8">
    <source>
        <dbReference type="ARBA" id="ARBA00060613"/>
    </source>
</evidence>
<dbReference type="AlphaFoldDB" id="A0A932FZL2"/>
<keyword evidence="4 9" id="KW-0521">NADP</keyword>
<feature type="active site" description="Proton acceptor" evidence="9">
    <location>
        <position position="69"/>
    </location>
</feature>
<keyword evidence="3 9" id="KW-0028">Amino-acid biosynthesis</keyword>
<dbReference type="InterPro" id="IPR041121">
    <property type="entry name" value="SDH_C"/>
</dbReference>
<feature type="domain" description="Shikimate dehydrogenase substrate binding N-terminal" evidence="11">
    <location>
        <begin position="10"/>
        <end position="92"/>
    </location>
</feature>
<dbReference type="Pfam" id="PF01488">
    <property type="entry name" value="Shikimate_DH"/>
    <property type="match status" value="1"/>
</dbReference>
<evidence type="ECO:0000256" key="9">
    <source>
        <dbReference type="HAMAP-Rule" id="MF_00222"/>
    </source>
</evidence>
<dbReference type="FunFam" id="3.40.50.720:FF:000086">
    <property type="entry name" value="Quinate/shikimate dehydrogenase"/>
    <property type="match status" value="1"/>
</dbReference>
<evidence type="ECO:0000313" key="14">
    <source>
        <dbReference type="Proteomes" id="UP000769766"/>
    </source>
</evidence>
<comment type="function">
    <text evidence="9">Involved in the biosynthesis of the chorismate, which leads to the biosynthesis of aromatic amino acids. Catalyzes the reversible NADPH linked reduction of 3-dehydroshikimate (DHSA) to yield shikimate (SA).</text>
</comment>
<keyword evidence="6 9" id="KW-0057">Aromatic amino acid biosynthesis</keyword>
<dbReference type="Gene3D" id="3.40.50.10860">
    <property type="entry name" value="Leucine Dehydrogenase, chain A, domain 1"/>
    <property type="match status" value="1"/>
</dbReference>
<feature type="binding site" evidence="9">
    <location>
        <position position="256"/>
    </location>
    <ligand>
        <name>shikimate</name>
        <dbReference type="ChEBI" id="CHEBI:36208"/>
    </ligand>
</feature>
<feature type="binding site" evidence="9">
    <location>
        <begin position="18"/>
        <end position="20"/>
    </location>
    <ligand>
        <name>shikimate</name>
        <dbReference type="ChEBI" id="CHEBI:36208"/>
    </ligand>
</feature>
<dbReference type="InterPro" id="IPR006151">
    <property type="entry name" value="Shikm_DH/Glu-tRNA_Rdtase"/>
</dbReference>
<feature type="binding site" evidence="9">
    <location>
        <begin position="130"/>
        <end position="134"/>
    </location>
    <ligand>
        <name>NADP(+)</name>
        <dbReference type="ChEBI" id="CHEBI:58349"/>
    </ligand>
</feature>
<evidence type="ECO:0000259" key="10">
    <source>
        <dbReference type="Pfam" id="PF01488"/>
    </source>
</evidence>
<comment type="caution">
    <text evidence="9">Lacks conserved residue(s) required for the propagation of feature annotation.</text>
</comment>
<evidence type="ECO:0000259" key="12">
    <source>
        <dbReference type="Pfam" id="PF18317"/>
    </source>
</evidence>
<dbReference type="InterPro" id="IPR013708">
    <property type="entry name" value="Shikimate_DH-bd_N"/>
</dbReference>
<comment type="caution">
    <text evidence="13">The sequence shown here is derived from an EMBL/GenBank/DDBJ whole genome shotgun (WGS) entry which is preliminary data.</text>
</comment>
<dbReference type="GO" id="GO:0019632">
    <property type="term" value="P:shikimate metabolic process"/>
    <property type="evidence" value="ECO:0007669"/>
    <property type="project" value="InterPro"/>
</dbReference>
<gene>
    <name evidence="9 13" type="primary">aroE</name>
    <name evidence="13" type="ORF">HYY20_01230</name>
</gene>
<evidence type="ECO:0000256" key="2">
    <source>
        <dbReference type="ARBA" id="ARBA00012962"/>
    </source>
</evidence>
<dbReference type="InterPro" id="IPR011342">
    <property type="entry name" value="Shikimate_DH"/>
</dbReference>
<evidence type="ECO:0000256" key="5">
    <source>
        <dbReference type="ARBA" id="ARBA00023002"/>
    </source>
</evidence>
<feature type="binding site" evidence="9">
    <location>
        <position position="65"/>
    </location>
    <ligand>
        <name>shikimate</name>
        <dbReference type="ChEBI" id="CHEBI:36208"/>
    </ligand>
</feature>
<feature type="binding site" evidence="9">
    <location>
        <position position="226"/>
    </location>
    <ligand>
        <name>NADP(+)</name>
        <dbReference type="ChEBI" id="CHEBI:58349"/>
    </ligand>
</feature>
<comment type="catalytic activity">
    <reaction evidence="7 9">
        <text>shikimate + NADP(+) = 3-dehydroshikimate + NADPH + H(+)</text>
        <dbReference type="Rhea" id="RHEA:17737"/>
        <dbReference type="ChEBI" id="CHEBI:15378"/>
        <dbReference type="ChEBI" id="CHEBI:16630"/>
        <dbReference type="ChEBI" id="CHEBI:36208"/>
        <dbReference type="ChEBI" id="CHEBI:57783"/>
        <dbReference type="ChEBI" id="CHEBI:58349"/>
        <dbReference type="EC" id="1.1.1.25"/>
    </reaction>
</comment>
<dbReference type="InterPro" id="IPR036291">
    <property type="entry name" value="NAD(P)-bd_dom_sf"/>
</dbReference>
<sequence length="287" mass="31476">MGPIPKVLGILGDPIGHTLSPLMHHTAAQYHTLEMVYLPFWVKPEQLPAAVQGIRGLGIVGVNITIPHKQAVLPLVDEVTPEAQLIGALNTLHHVEGRLIGYNTDGPGFIASLREDASEEPRGKRVVLLGAGGAARGLAIHLTLEGVAELILTNRTLERAQQLTSYVQSRLKQAPIRCLPWESRELEELLPQADILINSTSVGMRPDDPPLFPYDRIRPHQLICDIVYRPLETPLLRQARQQGARALDGLGMLIRQGALAFQIWTGREMPVGLVRQVLLEALGVKTP</sequence>
<evidence type="ECO:0000256" key="1">
    <source>
        <dbReference type="ARBA" id="ARBA00004871"/>
    </source>
</evidence>
<feature type="binding site" evidence="9">
    <location>
        <position position="90"/>
    </location>
    <ligand>
        <name>shikimate</name>
        <dbReference type="ChEBI" id="CHEBI:36208"/>
    </ligand>
</feature>
<dbReference type="GO" id="GO:0008652">
    <property type="term" value="P:amino acid biosynthetic process"/>
    <property type="evidence" value="ECO:0007669"/>
    <property type="project" value="UniProtKB-KW"/>
</dbReference>
<evidence type="ECO:0000256" key="3">
    <source>
        <dbReference type="ARBA" id="ARBA00022605"/>
    </source>
</evidence>
<comment type="pathway">
    <text evidence="1 9">Metabolic intermediate biosynthesis; chorismate biosynthesis; chorismate from D-erythrose 4-phosphate and phosphoenolpyruvate: step 4/7.</text>
</comment>
<accession>A0A932FZL2</accession>
<dbReference type="EC" id="1.1.1.25" evidence="2 9"/>
<feature type="binding site" evidence="9">
    <location>
        <position position="105"/>
    </location>
    <ligand>
        <name>shikimate</name>
        <dbReference type="ChEBI" id="CHEBI:36208"/>
    </ligand>
</feature>
<evidence type="ECO:0000259" key="11">
    <source>
        <dbReference type="Pfam" id="PF08501"/>
    </source>
</evidence>
<organism evidence="13 14">
    <name type="scientific">Tectimicrobiota bacterium</name>
    <dbReference type="NCBI Taxonomy" id="2528274"/>
    <lineage>
        <taxon>Bacteria</taxon>
        <taxon>Pseudomonadati</taxon>
        <taxon>Nitrospinota/Tectimicrobiota group</taxon>
        <taxon>Candidatus Tectimicrobiota</taxon>
    </lineage>
</organism>
<evidence type="ECO:0000256" key="4">
    <source>
        <dbReference type="ARBA" id="ARBA00022857"/>
    </source>
</evidence>
<dbReference type="GO" id="GO:0009073">
    <property type="term" value="P:aromatic amino acid family biosynthetic process"/>
    <property type="evidence" value="ECO:0007669"/>
    <property type="project" value="UniProtKB-KW"/>
</dbReference>
<feature type="binding site" evidence="9">
    <location>
        <begin position="154"/>
        <end position="159"/>
    </location>
    <ligand>
        <name>NADP(+)</name>
        <dbReference type="ChEBI" id="CHEBI:58349"/>
    </ligand>
</feature>
<feature type="domain" description="SDH C-terminal" evidence="12">
    <location>
        <begin position="249"/>
        <end position="279"/>
    </location>
</feature>
<keyword evidence="5 9" id="KW-0560">Oxidoreductase</keyword>
<dbReference type="GO" id="GO:0050661">
    <property type="term" value="F:NADP binding"/>
    <property type="evidence" value="ECO:0007669"/>
    <property type="project" value="InterPro"/>
</dbReference>
<reference evidence="13" key="1">
    <citation type="submission" date="2020-07" db="EMBL/GenBank/DDBJ databases">
        <title>Huge and variable diversity of episymbiotic CPR bacteria and DPANN archaea in groundwater ecosystems.</title>
        <authorList>
            <person name="He C.Y."/>
            <person name="Keren R."/>
            <person name="Whittaker M."/>
            <person name="Farag I.F."/>
            <person name="Doudna J."/>
            <person name="Cate J.H.D."/>
            <person name="Banfield J.F."/>
        </authorList>
    </citation>
    <scope>NUCLEOTIDE SEQUENCE</scope>
    <source>
        <strain evidence="13">NC_groundwater_672_Ag_B-0.1um_62_36</strain>
    </source>
</reference>
<dbReference type="PANTHER" id="PTHR21089">
    <property type="entry name" value="SHIKIMATE DEHYDROGENASE"/>
    <property type="match status" value="1"/>
</dbReference>
<protein>
    <recommendedName>
        <fullName evidence="2 9">Shikimate dehydrogenase (NADP(+))</fullName>
        <shortName evidence="9">SDH</shortName>
        <ecNumber evidence="2 9">1.1.1.25</ecNumber>
    </recommendedName>
</protein>
<dbReference type="Pfam" id="PF08501">
    <property type="entry name" value="Shikimate_dh_N"/>
    <property type="match status" value="1"/>
</dbReference>
<feature type="binding site" evidence="9">
    <location>
        <position position="249"/>
    </location>
    <ligand>
        <name>NADP(+)</name>
        <dbReference type="ChEBI" id="CHEBI:58349"/>
    </ligand>
</feature>
<dbReference type="InterPro" id="IPR046346">
    <property type="entry name" value="Aminoacid_DH-like_N_sf"/>
</dbReference>
<dbReference type="Gene3D" id="3.40.50.720">
    <property type="entry name" value="NAD(P)-binding Rossmann-like Domain"/>
    <property type="match status" value="1"/>
</dbReference>
<dbReference type="PANTHER" id="PTHR21089:SF1">
    <property type="entry name" value="BIFUNCTIONAL 3-DEHYDROQUINATE DEHYDRATASE_SHIKIMATE DEHYDROGENASE, CHLOROPLASTIC"/>
    <property type="match status" value="1"/>
</dbReference>
<dbReference type="CDD" id="cd01065">
    <property type="entry name" value="NAD_bind_Shikimate_DH"/>
    <property type="match status" value="1"/>
</dbReference>
<dbReference type="SUPFAM" id="SSF51735">
    <property type="entry name" value="NAD(P)-binding Rossmann-fold domains"/>
    <property type="match status" value="1"/>
</dbReference>
<dbReference type="Pfam" id="PF18317">
    <property type="entry name" value="SDH_C"/>
    <property type="match status" value="1"/>
</dbReference>
<dbReference type="Proteomes" id="UP000769766">
    <property type="component" value="Unassembled WGS sequence"/>
</dbReference>
<dbReference type="HAMAP" id="MF_00222">
    <property type="entry name" value="Shikimate_DH_AroE"/>
    <property type="match status" value="1"/>
</dbReference>
<dbReference type="GO" id="GO:0009423">
    <property type="term" value="P:chorismate biosynthetic process"/>
    <property type="evidence" value="ECO:0007669"/>
    <property type="project" value="UniProtKB-UniRule"/>
</dbReference>
<comment type="pathway">
    <text evidence="8">Aromatic compound metabolism; 3,4-dihydroxybenzoate biosynthesis; 3-dehydroquinate from D-quinate (NAD(+) route).</text>
</comment>
<dbReference type="EMBL" id="JACPRF010000035">
    <property type="protein sequence ID" value="MBI2875485.1"/>
    <property type="molecule type" value="Genomic_DNA"/>
</dbReference>
<dbReference type="SUPFAM" id="SSF53223">
    <property type="entry name" value="Aminoacid dehydrogenase-like, N-terminal domain"/>
    <property type="match status" value="1"/>
</dbReference>
<feature type="binding site" evidence="9">
    <location>
        <position position="228"/>
    </location>
    <ligand>
        <name>shikimate</name>
        <dbReference type="ChEBI" id="CHEBI:36208"/>
    </ligand>
</feature>
<evidence type="ECO:0000313" key="13">
    <source>
        <dbReference type="EMBL" id="MBI2875485.1"/>
    </source>
</evidence>
<name>A0A932FZL2_UNCTE</name>
<dbReference type="NCBIfam" id="NF001319">
    <property type="entry name" value="PRK00258.3-3"/>
    <property type="match status" value="1"/>
</dbReference>
<evidence type="ECO:0000256" key="7">
    <source>
        <dbReference type="ARBA" id="ARBA00049442"/>
    </source>
</evidence>
<comment type="similarity">
    <text evidence="9">Belongs to the shikimate dehydrogenase family.</text>
</comment>
<dbReference type="GO" id="GO:0004764">
    <property type="term" value="F:shikimate 3-dehydrogenase (NADP+) activity"/>
    <property type="evidence" value="ECO:0007669"/>
    <property type="project" value="UniProtKB-UniRule"/>
</dbReference>
<feature type="domain" description="Quinate/shikimate 5-dehydrogenase/glutamyl-tRNA reductase" evidence="10">
    <location>
        <begin position="119"/>
        <end position="201"/>
    </location>
</feature>
<comment type="subunit">
    <text evidence="9">Homodimer.</text>
</comment>